<dbReference type="EMBL" id="VVIM01000005">
    <property type="protein sequence ID" value="KAB0798813.1"/>
    <property type="molecule type" value="Genomic_DNA"/>
</dbReference>
<proteinExistence type="predicted"/>
<dbReference type="Proteomes" id="UP000327044">
    <property type="component" value="Unassembled WGS sequence"/>
</dbReference>
<protein>
    <submittedName>
        <fullName evidence="1">Uncharacterized protein</fullName>
    </submittedName>
</protein>
<sequence>MSEVNRTQNRGVNITSEDFAQVELENDAAVPQSRLKLDLHNIIDFIDTNTPHFRYTSSSLDADNEESLISSAPSIRSAVRHQSDSQNDTLELVSHGSESCNTITELSCEKSLGIPTPILYSTNTNCPCLHSKGPLPQFPVNSKVPYRKVYNGKEKRFMLPDLFEKWVGKDRKDTSTPEELYRINIQTKDECSPPTRLVFDLIEVVPKHVTSTGTNTKHIARENLQKNGIKCKYAPMGCNVQHSNYSGVVVTPRNTTKWKYPNWYKNLHKQRVNHKKPKPNPTRMDVYYFDHGNAAYYQTTDSPPTITTELVAEKTESYAKKFWAEIFD</sequence>
<evidence type="ECO:0000313" key="1">
    <source>
        <dbReference type="EMBL" id="KAB0798813.1"/>
    </source>
</evidence>
<keyword evidence="2" id="KW-1185">Reference proteome</keyword>
<evidence type="ECO:0000313" key="2">
    <source>
        <dbReference type="Proteomes" id="UP000327044"/>
    </source>
</evidence>
<reference evidence="1 2" key="1">
    <citation type="journal article" date="2018" name="Elife">
        <title>Firefly genomes illuminate parallel origins of bioluminescence in beetles.</title>
        <authorList>
            <person name="Fallon T.R."/>
            <person name="Lower S.E."/>
            <person name="Chang C.H."/>
            <person name="Bessho-Uehara M."/>
            <person name="Martin G.J."/>
            <person name="Bewick A.J."/>
            <person name="Behringer M."/>
            <person name="Debat H.J."/>
            <person name="Wong I."/>
            <person name="Day J.C."/>
            <person name="Suvorov A."/>
            <person name="Silva C.J."/>
            <person name="Stanger-Hall K.F."/>
            <person name="Hall D.W."/>
            <person name="Schmitz R.J."/>
            <person name="Nelson D.R."/>
            <person name="Lewis S.M."/>
            <person name="Shigenobu S."/>
            <person name="Bybee S.M."/>
            <person name="Larracuente A.M."/>
            <person name="Oba Y."/>
            <person name="Weng J.K."/>
        </authorList>
    </citation>
    <scope>NUCLEOTIDE SEQUENCE [LARGE SCALE GENOMIC DNA]</scope>
    <source>
        <strain evidence="1">1611_PpyrPB1</strain>
        <tissue evidence="1">Whole body</tissue>
    </source>
</reference>
<gene>
    <name evidence="1" type="ORF">PPYR_06693</name>
</gene>
<dbReference type="InParanoid" id="A0A5N4ANF6"/>
<dbReference type="AlphaFoldDB" id="A0A5N4ANF6"/>
<name>A0A5N4ANF6_PHOPY</name>
<comment type="caution">
    <text evidence="1">The sequence shown here is derived from an EMBL/GenBank/DDBJ whole genome shotgun (WGS) entry which is preliminary data.</text>
</comment>
<accession>A0A5N4ANF6</accession>
<organism evidence="1 2">
    <name type="scientific">Photinus pyralis</name>
    <name type="common">Common eastern firefly</name>
    <name type="synonym">Lampyris pyralis</name>
    <dbReference type="NCBI Taxonomy" id="7054"/>
    <lineage>
        <taxon>Eukaryota</taxon>
        <taxon>Metazoa</taxon>
        <taxon>Ecdysozoa</taxon>
        <taxon>Arthropoda</taxon>
        <taxon>Hexapoda</taxon>
        <taxon>Insecta</taxon>
        <taxon>Pterygota</taxon>
        <taxon>Neoptera</taxon>
        <taxon>Endopterygota</taxon>
        <taxon>Coleoptera</taxon>
        <taxon>Polyphaga</taxon>
        <taxon>Elateriformia</taxon>
        <taxon>Elateroidea</taxon>
        <taxon>Lampyridae</taxon>
        <taxon>Lampyrinae</taxon>
        <taxon>Photinus</taxon>
    </lineage>
</organism>